<protein>
    <submittedName>
        <fullName evidence="3">Uncharacterized protein</fullName>
    </submittedName>
</protein>
<feature type="compositionally biased region" description="Polar residues" evidence="2">
    <location>
        <begin position="348"/>
        <end position="357"/>
    </location>
</feature>
<name>A0A8X6IXQ7_9ARAC</name>
<feature type="compositionally biased region" description="Basic and acidic residues" evidence="2">
    <location>
        <begin position="419"/>
        <end position="440"/>
    </location>
</feature>
<feature type="region of interest" description="Disordered" evidence="2">
    <location>
        <begin position="613"/>
        <end position="639"/>
    </location>
</feature>
<feature type="region of interest" description="Disordered" evidence="2">
    <location>
        <begin position="268"/>
        <end position="308"/>
    </location>
</feature>
<feature type="region of interest" description="Disordered" evidence="2">
    <location>
        <begin position="326"/>
        <end position="386"/>
    </location>
</feature>
<dbReference type="EMBL" id="BMAV01028072">
    <property type="protein sequence ID" value="GFS64802.1"/>
    <property type="molecule type" value="Genomic_DNA"/>
</dbReference>
<accession>A0A8X6IXQ7</accession>
<dbReference type="AlphaFoldDB" id="A0A8X6IXQ7"/>
<feature type="compositionally biased region" description="Basic residues" evidence="2">
    <location>
        <begin position="288"/>
        <end position="306"/>
    </location>
</feature>
<keyword evidence="4" id="KW-1185">Reference proteome</keyword>
<dbReference type="Proteomes" id="UP000886998">
    <property type="component" value="Unassembled WGS sequence"/>
</dbReference>
<evidence type="ECO:0000256" key="2">
    <source>
        <dbReference type="SAM" id="MobiDB-lite"/>
    </source>
</evidence>
<comment type="caution">
    <text evidence="3">The sequence shown here is derived from an EMBL/GenBank/DDBJ whole genome shotgun (WGS) entry which is preliminary data.</text>
</comment>
<evidence type="ECO:0000313" key="3">
    <source>
        <dbReference type="EMBL" id="GFS64802.1"/>
    </source>
</evidence>
<organism evidence="3 4">
    <name type="scientific">Trichonephila inaurata madagascariensis</name>
    <dbReference type="NCBI Taxonomy" id="2747483"/>
    <lineage>
        <taxon>Eukaryota</taxon>
        <taxon>Metazoa</taxon>
        <taxon>Ecdysozoa</taxon>
        <taxon>Arthropoda</taxon>
        <taxon>Chelicerata</taxon>
        <taxon>Arachnida</taxon>
        <taxon>Araneae</taxon>
        <taxon>Araneomorphae</taxon>
        <taxon>Entelegynae</taxon>
        <taxon>Araneoidea</taxon>
        <taxon>Nephilidae</taxon>
        <taxon>Trichonephila</taxon>
        <taxon>Trichonephila inaurata</taxon>
    </lineage>
</organism>
<sequence>MSPIKLNESKHSTKSEILEKGSSHCNDYEDISFNNDYDDISFNDYKDTSFNNDNQEKLEFNNTLQIHHTKSRSVKYNSRRNATENKTMNSNKQDISKKIEITRSLTIENDIRSDSIKCAESNFTNKSKKQNPKTWEDLEAEILTHDVHEISPALDFISQEQFMDDTKSKTFKKTLKQNIKKSTDYFDIESNSSDSSFNNEIIEQDNSASFAKSKNISSKTAFNSPNADIIQKTKYNRSSFLKEYSYSVQETQSMSIMTEKASNKVKKIKNSDDISTISSNGSQETSMKLRKPLLKTKNNSKVKKLNKTPNIQKKFLEFQFNSEDAPTINDSSESAKKTSKSSNFSSSQDTVNSSGETRYNLRKRTHSNTAVQKSISNQKNKHETISKDISKTKYDKLNVYSEITTETFINEIHSKNVETTKKNKLDPSKEQSKSRNEDNSSNKTNALLNEDTLNIVDELEFVEDLSQEKEINYYNQNKDLDKSNSEDLGTFEDGTEMPSSINELSALNSLKEKHRDVKTQDAAETVKELEQSIKKPKYEVKKIKNNLKTLVKEKKNSKEEYEKYLKKLFNKNILETSEDNQKYLNSRDDLEENCREISQKMLLADSDEELSSLTSLNTDWEEEQPSQKKAAGLFDDLFD</sequence>
<reference evidence="3" key="1">
    <citation type="submission" date="2020-08" db="EMBL/GenBank/DDBJ databases">
        <title>Multicomponent nature underlies the extraordinary mechanical properties of spider dragline silk.</title>
        <authorList>
            <person name="Kono N."/>
            <person name="Nakamura H."/>
            <person name="Mori M."/>
            <person name="Yoshida Y."/>
            <person name="Ohtoshi R."/>
            <person name="Malay A.D."/>
            <person name="Moran D.A.P."/>
            <person name="Tomita M."/>
            <person name="Numata K."/>
            <person name="Arakawa K."/>
        </authorList>
    </citation>
    <scope>NUCLEOTIDE SEQUENCE</scope>
</reference>
<feature type="compositionally biased region" description="Polar residues" evidence="2">
    <location>
        <begin position="367"/>
        <end position="378"/>
    </location>
</feature>
<feature type="coiled-coil region" evidence="1">
    <location>
        <begin position="540"/>
        <end position="600"/>
    </location>
</feature>
<feature type="region of interest" description="Disordered" evidence="2">
    <location>
        <begin position="419"/>
        <end position="446"/>
    </location>
</feature>
<evidence type="ECO:0000313" key="4">
    <source>
        <dbReference type="Proteomes" id="UP000886998"/>
    </source>
</evidence>
<keyword evidence="1" id="KW-0175">Coiled coil</keyword>
<gene>
    <name evidence="3" type="ORF">TNIN_421</name>
</gene>
<evidence type="ECO:0000256" key="1">
    <source>
        <dbReference type="SAM" id="Coils"/>
    </source>
</evidence>
<proteinExistence type="predicted"/>
<feature type="compositionally biased region" description="Polar residues" evidence="2">
    <location>
        <begin position="273"/>
        <end position="286"/>
    </location>
</feature>